<sequence>MGEHARPPFLLSLFLLAIVHKDAKRGPIELNIHKPNVHALAYWMLRAARLGMAIERRSGRDVALDVYTTLMPAGVTETRSNVTVRIHAALPDELAQTQAHAPSTFSRTLVVTLQKWAAVSLVDAEYVCALDLDMDVFLPTLEPFADAVADEWLDAFARMRGVGAHLASYPDHSSPINAGFMLLRPNRSLYEEGVRLLARADRAWSVDAGWDLLGRPLDVVPRTDVVMLDDGRDHAKALWVSEGKWNFHGAMLDQGFFFHMYRVRRSWPYGIDVRCLPPVTASEGVARASANARVAASAALMAGAEPKQRWQWRYRLAHMYKKPYGRNMCALLNATGLSDATIKENGVCARKSITWHTGLLQAFGGRSADDPSLMSAQLRARCVAASVQQLACARARLRQLGGRWAKIAELTAPLDRGFSTLVVFAYNASGCPQLIVGAA</sequence>
<gene>
    <name evidence="2" type="ORF">KFE25_001373</name>
</gene>
<reference evidence="2" key="1">
    <citation type="submission" date="2021-05" db="EMBL/GenBank/DDBJ databases">
        <title>The genome of the haptophyte Pavlova lutheri (Diacronema luteri, Pavlovales) - a model for lipid biosynthesis in eukaryotic algae.</title>
        <authorList>
            <person name="Hulatt C.J."/>
            <person name="Posewitz M.C."/>
        </authorList>
    </citation>
    <scope>NUCLEOTIDE SEQUENCE</scope>
    <source>
        <strain evidence="2">NIVA-4/92</strain>
    </source>
</reference>
<feature type="signal peptide" evidence="1">
    <location>
        <begin position="1"/>
        <end position="23"/>
    </location>
</feature>
<keyword evidence="3" id="KW-1185">Reference proteome</keyword>
<dbReference type="EMBL" id="JAGTXO010000024">
    <property type="protein sequence ID" value="KAG8461755.1"/>
    <property type="molecule type" value="Genomic_DNA"/>
</dbReference>
<organism evidence="2 3">
    <name type="scientific">Diacronema lutheri</name>
    <name type="common">Unicellular marine alga</name>
    <name type="synonym">Monochrysis lutheri</name>
    <dbReference type="NCBI Taxonomy" id="2081491"/>
    <lineage>
        <taxon>Eukaryota</taxon>
        <taxon>Haptista</taxon>
        <taxon>Haptophyta</taxon>
        <taxon>Pavlovophyceae</taxon>
        <taxon>Pavlovales</taxon>
        <taxon>Pavlovaceae</taxon>
        <taxon>Diacronema</taxon>
    </lineage>
</organism>
<feature type="chain" id="PRO_5035267407" description="Hexosyltransferase" evidence="1">
    <location>
        <begin position="24"/>
        <end position="439"/>
    </location>
</feature>
<evidence type="ECO:0008006" key="4">
    <source>
        <dbReference type="Google" id="ProtNLM"/>
    </source>
</evidence>
<accession>A0A8J5XMH6</accession>
<dbReference type="Proteomes" id="UP000751190">
    <property type="component" value="Unassembled WGS sequence"/>
</dbReference>
<dbReference type="AlphaFoldDB" id="A0A8J5XMH6"/>
<evidence type="ECO:0000256" key="1">
    <source>
        <dbReference type="SAM" id="SignalP"/>
    </source>
</evidence>
<name>A0A8J5XMH6_DIALT</name>
<proteinExistence type="predicted"/>
<evidence type="ECO:0000313" key="2">
    <source>
        <dbReference type="EMBL" id="KAG8461755.1"/>
    </source>
</evidence>
<comment type="caution">
    <text evidence="2">The sequence shown here is derived from an EMBL/GenBank/DDBJ whole genome shotgun (WGS) entry which is preliminary data.</text>
</comment>
<protein>
    <recommendedName>
        <fullName evidence="4">Hexosyltransferase</fullName>
    </recommendedName>
</protein>
<keyword evidence="1" id="KW-0732">Signal</keyword>
<evidence type="ECO:0000313" key="3">
    <source>
        <dbReference type="Proteomes" id="UP000751190"/>
    </source>
</evidence>